<name>A0A9X4B286_9CLOT</name>
<proteinExistence type="predicted"/>
<keyword evidence="2" id="KW-1185">Reference proteome</keyword>
<protein>
    <submittedName>
        <fullName evidence="1">Uncharacterized protein</fullName>
    </submittedName>
</protein>
<dbReference type="EMBL" id="JAMRYU010000006">
    <property type="protein sequence ID" value="MDC4239963.1"/>
    <property type="molecule type" value="Genomic_DNA"/>
</dbReference>
<reference evidence="1" key="1">
    <citation type="submission" date="2022-05" db="EMBL/GenBank/DDBJ databases">
        <title>Draft genome sequence of Clostridium tertium strain CP3 isolated from Peru.</title>
        <authorList>
            <person name="Hurtado R."/>
            <person name="Lima L."/>
            <person name="Sousa T."/>
            <person name="Jaiswal A.K."/>
            <person name="Tiwari S."/>
            <person name="Maturrano L."/>
            <person name="Brenig B."/>
            <person name="Azevedo V."/>
        </authorList>
    </citation>
    <scope>NUCLEOTIDE SEQUENCE</scope>
    <source>
        <strain evidence="1">CP3</strain>
    </source>
</reference>
<evidence type="ECO:0000313" key="2">
    <source>
        <dbReference type="Proteomes" id="UP001141183"/>
    </source>
</evidence>
<dbReference type="Proteomes" id="UP001141183">
    <property type="component" value="Unassembled WGS sequence"/>
</dbReference>
<gene>
    <name evidence="1" type="ORF">NE398_07270</name>
</gene>
<comment type="caution">
    <text evidence="1">The sequence shown here is derived from an EMBL/GenBank/DDBJ whole genome shotgun (WGS) entry which is preliminary data.</text>
</comment>
<accession>A0A9X4B286</accession>
<dbReference type="AlphaFoldDB" id="A0A9X4B286"/>
<evidence type="ECO:0000313" key="1">
    <source>
        <dbReference type="EMBL" id="MDC4239963.1"/>
    </source>
</evidence>
<dbReference type="RefSeq" id="WP_272470200.1">
    <property type="nucleotide sequence ID" value="NZ_JAMRYU010000006.1"/>
</dbReference>
<sequence>MLEKLNELKKEFFPKCEMIIDFNGIVSTSDDIKNILIEYCNKEKKNLVILKDDMMPIVKIDGEVYIIRADKFVGLIGGGRKLNSPYPLTYLGRGATQRLYVYPYEYNEDELNS</sequence>
<organism evidence="1 2">
    <name type="scientific">Clostridium tertium</name>
    <dbReference type="NCBI Taxonomy" id="1559"/>
    <lineage>
        <taxon>Bacteria</taxon>
        <taxon>Bacillati</taxon>
        <taxon>Bacillota</taxon>
        <taxon>Clostridia</taxon>
        <taxon>Eubacteriales</taxon>
        <taxon>Clostridiaceae</taxon>
        <taxon>Clostridium</taxon>
    </lineage>
</organism>